<feature type="compositionally biased region" description="Basic and acidic residues" evidence="1">
    <location>
        <begin position="1"/>
        <end position="13"/>
    </location>
</feature>
<dbReference type="EMBL" id="JAWDIP010000004">
    <property type="protein sequence ID" value="MDY0395977.1"/>
    <property type="molecule type" value="Genomic_DNA"/>
</dbReference>
<keyword evidence="3" id="KW-1185">Reference proteome</keyword>
<organism evidence="2 3">
    <name type="scientific">Tigheibacillus halophilus</name>
    <dbReference type="NCBI Taxonomy" id="361280"/>
    <lineage>
        <taxon>Bacteria</taxon>
        <taxon>Bacillati</taxon>
        <taxon>Bacillota</taxon>
        <taxon>Bacilli</taxon>
        <taxon>Bacillales</taxon>
        <taxon>Bacillaceae</taxon>
        <taxon>Tigheibacillus</taxon>
    </lineage>
</organism>
<protein>
    <submittedName>
        <fullName evidence="2">PCYCGC motif-containing (Lipo)protein</fullName>
    </submittedName>
</protein>
<proteinExistence type="predicted"/>
<name>A0ABU5CBE9_9BACI</name>
<dbReference type="Proteomes" id="UP001281447">
    <property type="component" value="Unassembled WGS sequence"/>
</dbReference>
<gene>
    <name evidence="2" type="ORF">RWE15_18340</name>
</gene>
<feature type="region of interest" description="Disordered" evidence="1">
    <location>
        <begin position="1"/>
        <end position="30"/>
    </location>
</feature>
<accession>A0ABU5CBE9</accession>
<evidence type="ECO:0000313" key="3">
    <source>
        <dbReference type="Proteomes" id="UP001281447"/>
    </source>
</evidence>
<dbReference type="InterPro" id="IPR025673">
    <property type="entry name" value="PCYCGC"/>
</dbReference>
<evidence type="ECO:0000313" key="2">
    <source>
        <dbReference type="EMBL" id="MDY0395977.1"/>
    </source>
</evidence>
<reference evidence="2 3" key="1">
    <citation type="submission" date="2023-10" db="EMBL/GenBank/DDBJ databases">
        <title>Virgibacillus halophilus 5B73C genome.</title>
        <authorList>
            <person name="Miliotis G."/>
            <person name="Sengupta P."/>
            <person name="Hameed A."/>
            <person name="Chuvochina M."/>
            <person name="Mcdonagh F."/>
            <person name="Simpson A.C."/>
            <person name="Singh N.K."/>
            <person name="Rekha P.D."/>
            <person name="Raman K."/>
            <person name="Hugenholtz P."/>
            <person name="Venkateswaran K."/>
        </authorList>
    </citation>
    <scope>NUCLEOTIDE SEQUENCE [LARGE SCALE GENOMIC DNA]</scope>
    <source>
        <strain evidence="2 3">5B73C</strain>
    </source>
</reference>
<dbReference type="Pfam" id="PF13798">
    <property type="entry name" value="PCYCGC"/>
    <property type="match status" value="1"/>
</dbReference>
<comment type="caution">
    <text evidence="2">The sequence shown here is derived from an EMBL/GenBank/DDBJ whole genome shotgun (WGS) entry which is preliminary data.</text>
</comment>
<sequence length="136" mass="15115">MTAKQAKKDHNPKTGDSWEQTASKDDLPDFLSKSEKNMQTLYLAVASHRELLEQIPCYCGCGESADHTSNYDCFIHDNGKESVTWDDHATRCQACLDIAAESISQSMDGTPLKDIRRAIDEAYKEGYAEPTPTPAI</sequence>
<evidence type="ECO:0000256" key="1">
    <source>
        <dbReference type="SAM" id="MobiDB-lite"/>
    </source>
</evidence>